<evidence type="ECO:0000256" key="1">
    <source>
        <dbReference type="SAM" id="MobiDB-lite"/>
    </source>
</evidence>
<accession>A0ABR2IB17</accession>
<evidence type="ECO:0000313" key="4">
    <source>
        <dbReference type="Proteomes" id="UP001390339"/>
    </source>
</evidence>
<feature type="transmembrane region" description="Helical" evidence="2">
    <location>
        <begin position="12"/>
        <end position="29"/>
    </location>
</feature>
<keyword evidence="4" id="KW-1185">Reference proteome</keyword>
<keyword evidence="2" id="KW-0472">Membrane</keyword>
<evidence type="ECO:0000256" key="2">
    <source>
        <dbReference type="SAM" id="Phobius"/>
    </source>
</evidence>
<reference evidence="3 4" key="1">
    <citation type="journal article" date="2024" name="IMA Fungus">
        <title>Apiospora arundinis, a panoply of carbohydrate-active enzymes and secondary metabolites.</title>
        <authorList>
            <person name="Sorensen T."/>
            <person name="Petersen C."/>
            <person name="Muurmann A.T."/>
            <person name="Christiansen J.V."/>
            <person name="Brundto M.L."/>
            <person name="Overgaard C.K."/>
            <person name="Boysen A.T."/>
            <person name="Wollenberg R.D."/>
            <person name="Larsen T.O."/>
            <person name="Sorensen J.L."/>
            <person name="Nielsen K.L."/>
            <person name="Sondergaard T.E."/>
        </authorList>
    </citation>
    <scope>NUCLEOTIDE SEQUENCE [LARGE SCALE GENOMIC DNA]</scope>
    <source>
        <strain evidence="3 4">AAU 773</strain>
    </source>
</reference>
<gene>
    <name evidence="3" type="ORF">PGQ11_010874</name>
</gene>
<keyword evidence="2" id="KW-1133">Transmembrane helix</keyword>
<evidence type="ECO:0000313" key="3">
    <source>
        <dbReference type="EMBL" id="KAK8860140.1"/>
    </source>
</evidence>
<feature type="region of interest" description="Disordered" evidence="1">
    <location>
        <begin position="141"/>
        <end position="160"/>
    </location>
</feature>
<organism evidence="3 4">
    <name type="scientific">Apiospora arundinis</name>
    <dbReference type="NCBI Taxonomy" id="335852"/>
    <lineage>
        <taxon>Eukaryota</taxon>
        <taxon>Fungi</taxon>
        <taxon>Dikarya</taxon>
        <taxon>Ascomycota</taxon>
        <taxon>Pezizomycotina</taxon>
        <taxon>Sordariomycetes</taxon>
        <taxon>Xylariomycetidae</taxon>
        <taxon>Amphisphaeriales</taxon>
        <taxon>Apiosporaceae</taxon>
        <taxon>Apiospora</taxon>
    </lineage>
</organism>
<dbReference type="EMBL" id="JAPCWZ010000006">
    <property type="protein sequence ID" value="KAK8860140.1"/>
    <property type="molecule type" value="Genomic_DNA"/>
</dbReference>
<comment type="caution">
    <text evidence="3">The sequence shown here is derived from an EMBL/GenBank/DDBJ whole genome shotgun (WGS) entry which is preliminary data.</text>
</comment>
<name>A0ABR2IB17_9PEZI</name>
<feature type="compositionally biased region" description="Basic and acidic residues" evidence="1">
    <location>
        <begin position="142"/>
        <end position="159"/>
    </location>
</feature>
<keyword evidence="2" id="KW-0812">Transmembrane</keyword>
<proteinExistence type="predicted"/>
<protein>
    <submittedName>
        <fullName evidence="3">MFS general substrate transporter</fullName>
    </submittedName>
</protein>
<dbReference type="Proteomes" id="UP001390339">
    <property type="component" value="Unassembled WGS sequence"/>
</dbReference>
<sequence length="250" mass="27984">MKQKGQRTPVLLTYILAIFTFLDLHLFFWEHGLRFLNSLSGVRERCAVQEQIRSLNHSGFDCIDFCRIATFKNKVKVIRLQPCQGCDSILARVLGQARVYCPGRRLDVIAVAGPGATADAPGVWSWKRRQIRRHRMPLDPSLQEHDRQAHPPKMVRRDSNMPAKQARRKVAALHLFAAVADLIGYERTLNKSAHPARPMIFLIVVGYTTTTVSQVLDALMVDLPPQDSATASVANNLVRCSLGAAFTMAI</sequence>